<dbReference type="PANTHER" id="PTHR46579">
    <property type="entry name" value="F5/8 TYPE C DOMAIN-CONTAINING PROTEIN-RELATED"/>
    <property type="match status" value="1"/>
</dbReference>
<dbReference type="Proteomes" id="UP000184267">
    <property type="component" value="Unassembled WGS sequence"/>
</dbReference>
<evidence type="ECO:0000313" key="2">
    <source>
        <dbReference type="Proteomes" id="UP000184267"/>
    </source>
</evidence>
<evidence type="ECO:0000313" key="1">
    <source>
        <dbReference type="EMBL" id="OJT11593.1"/>
    </source>
</evidence>
<dbReference type="PANTHER" id="PTHR46579:SF1">
    <property type="entry name" value="F5_8 TYPE C DOMAIN-CONTAINING PROTEIN"/>
    <property type="match status" value="1"/>
</dbReference>
<reference evidence="1 2" key="1">
    <citation type="submission" date="2016-10" db="EMBL/GenBank/DDBJ databases">
        <title>Genome sequence of the basidiomycete white-rot fungus Trametes pubescens.</title>
        <authorList>
            <person name="Makela M.R."/>
            <person name="Granchi Z."/>
            <person name="Peng M."/>
            <person name="De Vries R.P."/>
            <person name="Grigoriev I."/>
            <person name="Riley R."/>
            <person name="Hilden K."/>
        </authorList>
    </citation>
    <scope>NUCLEOTIDE SEQUENCE [LARGE SCALE GENOMIC DNA]</scope>
    <source>
        <strain evidence="1 2">FBCC735</strain>
    </source>
</reference>
<accession>A0A1M2VVG7</accession>
<dbReference type="EMBL" id="MNAD01000615">
    <property type="protein sequence ID" value="OJT11593.1"/>
    <property type="molecule type" value="Genomic_DNA"/>
</dbReference>
<dbReference type="OMA" id="HECHARA"/>
<dbReference type="OrthoDB" id="3248986at2759"/>
<name>A0A1M2VVG7_TRAPU</name>
<proteinExistence type="predicted"/>
<protein>
    <submittedName>
        <fullName evidence="1">Uncharacterized protein</fullName>
    </submittedName>
</protein>
<gene>
    <name evidence="1" type="ORF">TRAPUB_11902</name>
</gene>
<organism evidence="1 2">
    <name type="scientific">Trametes pubescens</name>
    <name type="common">White-rot fungus</name>
    <dbReference type="NCBI Taxonomy" id="154538"/>
    <lineage>
        <taxon>Eukaryota</taxon>
        <taxon>Fungi</taxon>
        <taxon>Dikarya</taxon>
        <taxon>Basidiomycota</taxon>
        <taxon>Agaricomycotina</taxon>
        <taxon>Agaricomycetes</taxon>
        <taxon>Polyporales</taxon>
        <taxon>Polyporaceae</taxon>
        <taxon>Trametes</taxon>
    </lineage>
</organism>
<keyword evidence="2" id="KW-1185">Reference proteome</keyword>
<dbReference type="AlphaFoldDB" id="A0A1M2VVG7"/>
<dbReference type="STRING" id="154538.A0A1M2VVG7"/>
<sequence>MAADLPGSRKATGLRSHTSTQFMCAVCNKRFPSLVDHRCYDHETFKYREDARYIKYAFRARAKDAAEREKISERRGIRWSALDLLPDWFPSRDGPPDFMHAAYLGEAKHVIQGILIAGGMFTKRNKKHKPLERLEEFFDNLWWPGSAGRVPAGLITGGAGKADEWRNTCAVLPVALYAAWQVDGEIPDADSPKLNPKEKAGINQQRIEDLLKARRHENAAHMGELTEDYATSIDKTRMRRNYRDHFDTILEWLVALRIFGSRSISVREAQRAENCHSWACQAWTRLNCHLTPYFHLLSHLAIWIYRLGPVYGWWTYPYERFNGFLSRVQHNGHPGELEATMMRAWVRLHLIYDLILHLQNLGDAKTPEDEASIEDLRACLQGRNKGNEHAIHFPKHATKVNLKREGLYAIVFTYLRRAWQEKVHLIPDTSGREVAGSAFIGRTVGTQ</sequence>
<comment type="caution">
    <text evidence="1">The sequence shown here is derived from an EMBL/GenBank/DDBJ whole genome shotgun (WGS) entry which is preliminary data.</text>
</comment>